<feature type="domain" description="Flagellar M-ring N-terminal" evidence="12">
    <location>
        <begin position="39"/>
        <end position="211"/>
    </location>
</feature>
<evidence type="ECO:0000256" key="3">
    <source>
        <dbReference type="ARBA" id="ARBA00007971"/>
    </source>
</evidence>
<dbReference type="OrthoDB" id="9807026at2"/>
<dbReference type="InterPro" id="IPR045851">
    <property type="entry name" value="AMP-bd_C_sf"/>
</dbReference>
<comment type="similarity">
    <text evidence="3 9">Belongs to the FliF family.</text>
</comment>
<dbReference type="InterPro" id="IPR043427">
    <property type="entry name" value="YscJ/FliF"/>
</dbReference>
<evidence type="ECO:0000256" key="2">
    <source>
        <dbReference type="ARBA" id="ARBA00004651"/>
    </source>
</evidence>
<feature type="region of interest" description="Disordered" evidence="10">
    <location>
        <begin position="268"/>
        <end position="302"/>
    </location>
</feature>
<dbReference type="PRINTS" id="PR01009">
    <property type="entry name" value="FLGMRINGFLIF"/>
</dbReference>
<evidence type="ECO:0000256" key="4">
    <source>
        <dbReference type="ARBA" id="ARBA00022475"/>
    </source>
</evidence>
<dbReference type="Pfam" id="PF08345">
    <property type="entry name" value="YscJ_FliF_C"/>
    <property type="match status" value="1"/>
</dbReference>
<dbReference type="InterPro" id="IPR013556">
    <property type="entry name" value="Flag_M-ring_C"/>
</dbReference>
<feature type="compositionally biased region" description="Basic and acidic residues" evidence="10">
    <location>
        <begin position="283"/>
        <end position="297"/>
    </location>
</feature>
<dbReference type="AlphaFoldDB" id="A0A921NPH4"/>
<dbReference type="NCBIfam" id="TIGR00206">
    <property type="entry name" value="fliF"/>
    <property type="match status" value="1"/>
</dbReference>
<evidence type="ECO:0000259" key="13">
    <source>
        <dbReference type="Pfam" id="PF08345"/>
    </source>
</evidence>
<evidence type="ECO:0000256" key="11">
    <source>
        <dbReference type="SAM" id="Phobius"/>
    </source>
</evidence>
<evidence type="ECO:0000256" key="6">
    <source>
        <dbReference type="ARBA" id="ARBA00022989"/>
    </source>
</evidence>
<dbReference type="InterPro" id="IPR000067">
    <property type="entry name" value="FlgMring_FliF"/>
</dbReference>
<dbReference type="EMBL" id="APKE01000036">
    <property type="protein sequence ID" value="KAF0674630.1"/>
    <property type="molecule type" value="Genomic_DNA"/>
</dbReference>
<evidence type="ECO:0000259" key="12">
    <source>
        <dbReference type="Pfam" id="PF01514"/>
    </source>
</evidence>
<evidence type="ECO:0000256" key="10">
    <source>
        <dbReference type="SAM" id="MobiDB-lite"/>
    </source>
</evidence>
<dbReference type="GO" id="GO:0003774">
    <property type="term" value="F:cytoskeletal motor activity"/>
    <property type="evidence" value="ECO:0007669"/>
    <property type="project" value="InterPro"/>
</dbReference>
<feature type="domain" description="Flagellar M-ring C-terminal" evidence="13">
    <location>
        <begin position="244"/>
        <end position="409"/>
    </location>
</feature>
<reference evidence="14" key="1">
    <citation type="submission" date="2013-03" db="EMBL/GenBank/DDBJ databases">
        <title>Genome Sequence of the Profundibacterium mesophilum strain KAUST100406-0324T from Red Sea, a novel genus in the family Rhodobacteraceae.</title>
        <authorList>
            <person name="Essack M."/>
            <person name="Alam I."/>
            <person name="Lafi F."/>
            <person name="Alawi W."/>
            <person name="Kamanu F."/>
            <person name="Al-Suwailem A."/>
            <person name="Lee O.O."/>
            <person name="Xu Y."/>
            <person name="Bajic V."/>
            <person name="Qian P.-Y."/>
            <person name="Archer J."/>
        </authorList>
    </citation>
    <scope>NUCLEOTIDE SEQUENCE</scope>
    <source>
        <strain evidence="14">KAUST100406-0324</strain>
    </source>
</reference>
<keyword evidence="15" id="KW-1185">Reference proteome</keyword>
<dbReference type="GO" id="GO:0005886">
    <property type="term" value="C:plasma membrane"/>
    <property type="evidence" value="ECO:0007669"/>
    <property type="project" value="UniProtKB-SubCell"/>
</dbReference>
<feature type="compositionally biased region" description="Polar residues" evidence="10">
    <location>
        <begin position="268"/>
        <end position="280"/>
    </location>
</feature>
<keyword evidence="7 11" id="KW-0472">Membrane</keyword>
<dbReference type="PANTHER" id="PTHR30046">
    <property type="entry name" value="FLAGELLAR M-RING PROTEIN"/>
    <property type="match status" value="1"/>
</dbReference>
<organism evidence="14 15">
    <name type="scientific">Profundibacterium mesophilum KAUST100406-0324</name>
    <dbReference type="NCBI Taxonomy" id="1037889"/>
    <lineage>
        <taxon>Bacteria</taxon>
        <taxon>Pseudomonadati</taxon>
        <taxon>Pseudomonadota</taxon>
        <taxon>Alphaproteobacteria</taxon>
        <taxon>Rhodobacterales</taxon>
        <taxon>Roseobacteraceae</taxon>
        <taxon>Profundibacterium</taxon>
    </lineage>
</organism>
<dbReference type="InterPro" id="IPR006182">
    <property type="entry name" value="FliF_N_dom"/>
</dbReference>
<keyword evidence="14" id="KW-0282">Flagellum</keyword>
<keyword evidence="6 11" id="KW-1133">Transmembrane helix</keyword>
<evidence type="ECO:0000313" key="15">
    <source>
        <dbReference type="Proteomes" id="UP000698242"/>
    </source>
</evidence>
<evidence type="ECO:0000256" key="9">
    <source>
        <dbReference type="PIRNR" id="PIRNR004862"/>
    </source>
</evidence>
<comment type="function">
    <text evidence="9">The M ring may be actively involved in energy transduction.</text>
</comment>
<evidence type="ECO:0000313" key="14">
    <source>
        <dbReference type="EMBL" id="KAF0674630.1"/>
    </source>
</evidence>
<comment type="caution">
    <text evidence="14">The sequence shown here is derived from an EMBL/GenBank/DDBJ whole genome shotgun (WGS) entry which is preliminary data.</text>
</comment>
<dbReference type="Proteomes" id="UP000698242">
    <property type="component" value="Unassembled WGS sequence"/>
</dbReference>
<keyword evidence="5 11" id="KW-0812">Transmembrane</keyword>
<evidence type="ECO:0000256" key="1">
    <source>
        <dbReference type="ARBA" id="ARBA00004117"/>
    </source>
</evidence>
<sequence>MQPILDNLASLGRTRLVMLGATGLALVLALFLGLGTVMAPTYAPLFRDLSPAGASRVVEELEQAGFPVKIEGGGGIVSVPQEDIARARMVLAGKGLPDEGTPGWELFDTGGGLGMNNFMQQINRLRALEGELTRSIQTIDGVEAARVHLVLPEREAFSRTRPEPSASVIVRSRASHQIGTRQGRSIRALVASAVPGMSPGRVTVLSASGETILAEDSDAAGEITLQSIRAGIEERMARSITTILTARVGAGNARVQVNVDLSNERQVIRQQSFDPSQQVVRSTESREEESRDTDRNSGEVGVANNIPEALADGAGGGAPDSENTRSQIDEIVNYEIGSTQSETVREPGEIERVTVAVLVNGIYNVGGARDVAYEDRSAEELARLEQLVKAAIGFDDGRGDTVSVDSLRFMDYSMDVGEPMTASIGDQIVANMPSILRSVFALALVAAILAFGVRPMMRNMLPAPAMAGDLALAGAGADAALGAPSGAAGLPAPEGEEGQAGDIPRIADAGHSGTVLDPGEGDDELIRLASVQGGVRRNNLASVGEMVDMEPDGAMKVLQHWLAEPT</sequence>
<evidence type="ECO:0000256" key="5">
    <source>
        <dbReference type="ARBA" id="ARBA00022692"/>
    </source>
</evidence>
<dbReference type="GO" id="GO:0009431">
    <property type="term" value="C:bacterial-type flagellum basal body, MS ring"/>
    <property type="evidence" value="ECO:0007669"/>
    <property type="project" value="InterPro"/>
</dbReference>
<dbReference type="Gene3D" id="3.30.300.30">
    <property type="match status" value="1"/>
</dbReference>
<dbReference type="RefSeq" id="WP_159966522.1">
    <property type="nucleotide sequence ID" value="NZ_APKE01000036.1"/>
</dbReference>
<dbReference type="PANTHER" id="PTHR30046:SF0">
    <property type="entry name" value="FLAGELLAR M-RING PROTEIN"/>
    <property type="match status" value="1"/>
</dbReference>
<protein>
    <recommendedName>
        <fullName evidence="9">Flagellar M-ring protein</fullName>
    </recommendedName>
</protein>
<evidence type="ECO:0000256" key="8">
    <source>
        <dbReference type="ARBA" id="ARBA00023143"/>
    </source>
</evidence>
<keyword evidence="4" id="KW-1003">Cell membrane</keyword>
<keyword evidence="14" id="KW-0966">Cell projection</keyword>
<proteinExistence type="inferred from homology"/>
<dbReference type="Pfam" id="PF01514">
    <property type="entry name" value="YscJ_FliF"/>
    <property type="match status" value="1"/>
</dbReference>
<feature type="transmembrane region" description="Helical" evidence="11">
    <location>
        <begin position="16"/>
        <end position="39"/>
    </location>
</feature>
<name>A0A921NPH4_9RHOB</name>
<keyword evidence="8 9" id="KW-0975">Bacterial flagellum</keyword>
<comment type="subcellular location">
    <subcellularLocation>
        <location evidence="1 9">Bacterial flagellum basal body</location>
    </subcellularLocation>
    <subcellularLocation>
        <location evidence="2">Cell membrane</location>
        <topology evidence="2">Multi-pass membrane protein</topology>
    </subcellularLocation>
</comment>
<feature type="transmembrane region" description="Helical" evidence="11">
    <location>
        <begin position="435"/>
        <end position="453"/>
    </location>
</feature>
<keyword evidence="14" id="KW-0969">Cilium</keyword>
<dbReference type="GO" id="GO:0071973">
    <property type="term" value="P:bacterial-type flagellum-dependent cell motility"/>
    <property type="evidence" value="ECO:0007669"/>
    <property type="project" value="InterPro"/>
</dbReference>
<gene>
    <name evidence="14" type="primary">fliF</name>
    <name evidence="14" type="ORF">PMES_03012</name>
</gene>
<evidence type="ECO:0000256" key="7">
    <source>
        <dbReference type="ARBA" id="ARBA00023136"/>
    </source>
</evidence>
<accession>A0A921NPH4</accession>
<dbReference type="PIRSF" id="PIRSF004862">
    <property type="entry name" value="FliF"/>
    <property type="match status" value="1"/>
</dbReference>